<evidence type="ECO:0000313" key="3">
    <source>
        <dbReference type="Proteomes" id="UP001473302"/>
    </source>
</evidence>
<keyword evidence="1" id="KW-0812">Transmembrane</keyword>
<comment type="caution">
    <text evidence="2">The sequence shown here is derived from an EMBL/GenBank/DDBJ whole genome shotgun (WGS) entry which is preliminary data.</text>
</comment>
<dbReference type="Proteomes" id="UP001473302">
    <property type="component" value="Unassembled WGS sequence"/>
</dbReference>
<feature type="transmembrane region" description="Helical" evidence="1">
    <location>
        <begin position="6"/>
        <end position="24"/>
    </location>
</feature>
<protein>
    <submittedName>
        <fullName evidence="2">Uncharacterized protein</fullName>
    </submittedName>
</protein>
<feature type="transmembrane region" description="Helical" evidence="1">
    <location>
        <begin position="73"/>
        <end position="94"/>
    </location>
</feature>
<organism evidence="2 3">
    <name type="scientific">Mucor flavus</name>
    <dbReference type="NCBI Taxonomy" id="439312"/>
    <lineage>
        <taxon>Eukaryota</taxon>
        <taxon>Fungi</taxon>
        <taxon>Fungi incertae sedis</taxon>
        <taxon>Mucoromycota</taxon>
        <taxon>Mucoromycotina</taxon>
        <taxon>Mucoromycetes</taxon>
        <taxon>Mucorales</taxon>
        <taxon>Mucorineae</taxon>
        <taxon>Mucoraceae</taxon>
        <taxon>Mucor</taxon>
    </lineage>
</organism>
<feature type="transmembrane region" description="Helical" evidence="1">
    <location>
        <begin position="161"/>
        <end position="186"/>
    </location>
</feature>
<proteinExistence type="predicted"/>
<evidence type="ECO:0000313" key="2">
    <source>
        <dbReference type="EMBL" id="GAA5808321.1"/>
    </source>
</evidence>
<feature type="transmembrane region" description="Helical" evidence="1">
    <location>
        <begin position="279"/>
        <end position="299"/>
    </location>
</feature>
<accession>A0ABP9YN95</accession>
<keyword evidence="1" id="KW-1133">Transmembrane helix</keyword>
<name>A0ABP9YN95_9FUNG</name>
<gene>
    <name evidence="2" type="ORF">MFLAVUS_001711</name>
</gene>
<keyword evidence="3" id="KW-1185">Reference proteome</keyword>
<reference evidence="2 3" key="1">
    <citation type="submission" date="2024-04" db="EMBL/GenBank/DDBJ databases">
        <title>genome sequences of Mucor flavus KT1a and Helicostylum pulchrum KT1b strains isolated from the surface of a dry-aged beef.</title>
        <authorList>
            <person name="Toyotome T."/>
            <person name="Hosono M."/>
            <person name="Torimaru M."/>
            <person name="Fukuda K."/>
            <person name="Mikami N."/>
        </authorList>
    </citation>
    <scope>NUCLEOTIDE SEQUENCE [LARGE SCALE GENOMIC DNA]</scope>
    <source>
        <strain evidence="2 3">KT1a</strain>
    </source>
</reference>
<feature type="transmembrane region" description="Helical" evidence="1">
    <location>
        <begin position="236"/>
        <end position="259"/>
    </location>
</feature>
<keyword evidence="1" id="KW-0472">Membrane</keyword>
<feature type="transmembrane region" description="Helical" evidence="1">
    <location>
        <begin position="192"/>
        <end position="215"/>
    </location>
</feature>
<feature type="transmembrane region" description="Helical" evidence="1">
    <location>
        <begin position="36"/>
        <end position="53"/>
    </location>
</feature>
<dbReference type="EMBL" id="BAABUK010000003">
    <property type="protein sequence ID" value="GAA5808321.1"/>
    <property type="molecule type" value="Genomic_DNA"/>
</dbReference>
<evidence type="ECO:0000256" key="1">
    <source>
        <dbReference type="SAM" id="Phobius"/>
    </source>
</evidence>
<sequence length="339" mass="38740">MLEPEASASLVYTILFFLFSIALIGQSLSHWHLTPFALYAICVASGNLYVLLVPEFTSDQRSWRYQEPILNQLPVYSILVFAGIIDWQFVYIRFIATTLRNHKRWGSLHPVIITEKGDATSGGLIVPPTYNSSHHSRYHLSQLQMLDHHHSSPFLFSSWTIWLYISAIIIYVLVILAFLICKVFIADPNIESLISAIFITIITFPTVLNTMAVIYTGSKCHSKLVSRIMGQNRQDAVILFLIPILFMCAMSSTTTIAWMAYTRPDPMIKPFVDDVSQWIVFKALMVYLPLSILLLCCMFKRRSYTNLIEDEDTALKRSGTRKSSVTVSLIERSHYERPL</sequence>